<protein>
    <submittedName>
        <fullName evidence="1">AlpA family transcriptional regulator</fullName>
    </submittedName>
</protein>
<dbReference type="Gene3D" id="1.10.238.160">
    <property type="match status" value="1"/>
</dbReference>
<dbReference type="SUPFAM" id="SSF46955">
    <property type="entry name" value="Putative DNA-binding domain"/>
    <property type="match status" value="1"/>
</dbReference>
<dbReference type="InterPro" id="IPR009061">
    <property type="entry name" value="DNA-bd_dom_put_sf"/>
</dbReference>
<dbReference type="Pfam" id="PF05930">
    <property type="entry name" value="Phage_AlpA"/>
    <property type="match status" value="1"/>
</dbReference>
<reference evidence="1 2" key="1">
    <citation type="submission" date="2022-02" db="EMBL/GenBank/DDBJ databases">
        <title>Mesosutterella porci, a novel member of the family Sutterellaceae from pig feces.</title>
        <authorList>
            <person name="Wylensek D."/>
            <person name="Clavel T."/>
        </authorList>
    </citation>
    <scope>NUCLEOTIDE SEQUENCE [LARGE SCALE GENOMIC DNA]</scope>
    <source>
        <strain evidence="2">oilRF-744-wt-GAM-9</strain>
    </source>
</reference>
<accession>A0ABS9MSZ3</accession>
<name>A0ABS9MSZ3_9BURK</name>
<evidence type="ECO:0000313" key="1">
    <source>
        <dbReference type="EMBL" id="MCG5031350.1"/>
    </source>
</evidence>
<sequence>MMTYKFIRAKEAQATTGLPRSTFYHYIAEGLLPPPVRLGLRSVAWPASEIDAINLARIAGKSEDEIRELVRNQIAAREALAAGGAA</sequence>
<keyword evidence="2" id="KW-1185">Reference proteome</keyword>
<proteinExistence type="predicted"/>
<dbReference type="EMBL" id="JAKNCT010000008">
    <property type="protein sequence ID" value="MCG5031350.1"/>
    <property type="molecule type" value="Genomic_DNA"/>
</dbReference>
<dbReference type="Proteomes" id="UP001297600">
    <property type="component" value="Unassembled WGS sequence"/>
</dbReference>
<organism evidence="1 2">
    <name type="scientific">Mesosutterella porci</name>
    <dbReference type="NCBI Taxonomy" id="2915351"/>
    <lineage>
        <taxon>Bacteria</taxon>
        <taxon>Pseudomonadati</taxon>
        <taxon>Pseudomonadota</taxon>
        <taxon>Betaproteobacteria</taxon>
        <taxon>Burkholderiales</taxon>
        <taxon>Sutterellaceae</taxon>
        <taxon>Mesosutterella</taxon>
    </lineage>
</organism>
<evidence type="ECO:0000313" key="2">
    <source>
        <dbReference type="Proteomes" id="UP001297600"/>
    </source>
</evidence>
<dbReference type="RefSeq" id="WP_237979081.1">
    <property type="nucleotide sequence ID" value="NZ_JAKNCT010000008.1"/>
</dbReference>
<dbReference type="InterPro" id="IPR010260">
    <property type="entry name" value="AlpA"/>
</dbReference>
<comment type="caution">
    <text evidence="1">The sequence shown here is derived from an EMBL/GenBank/DDBJ whole genome shotgun (WGS) entry which is preliminary data.</text>
</comment>
<gene>
    <name evidence="1" type="ORF">MAF45_07845</name>
</gene>